<dbReference type="Proteomes" id="UP000005104">
    <property type="component" value="Chromosome"/>
</dbReference>
<proteinExistence type="predicted"/>
<accession>H5Y490</accession>
<evidence type="ECO:0000313" key="2">
    <source>
        <dbReference type="Proteomes" id="UP000005104"/>
    </source>
</evidence>
<reference evidence="1 2" key="1">
    <citation type="submission" date="2011-11" db="EMBL/GenBank/DDBJ databases">
        <title>The Noncontiguous Finished genome of Desulfosporosinus youngiae DSM 17734.</title>
        <authorList>
            <consortium name="US DOE Joint Genome Institute (JGI-PGF)"/>
            <person name="Lucas S."/>
            <person name="Han J."/>
            <person name="Lapidus A."/>
            <person name="Cheng J.-F."/>
            <person name="Goodwin L."/>
            <person name="Pitluck S."/>
            <person name="Peters L."/>
            <person name="Ovchinnikova G."/>
            <person name="Lu M."/>
            <person name="Land M.L."/>
            <person name="Hauser L."/>
            <person name="Pester M."/>
            <person name="Spring S."/>
            <person name="Ollivier B."/>
            <person name="Rattei T."/>
            <person name="Klenk H.-P."/>
            <person name="Wagner M."/>
            <person name="Loy A."/>
            <person name="Woyke T.J."/>
        </authorList>
    </citation>
    <scope>NUCLEOTIDE SEQUENCE [LARGE SCALE GENOMIC DNA]</scope>
    <source>
        <strain evidence="1 2">DSM 17734</strain>
    </source>
</reference>
<keyword evidence="2" id="KW-1185">Reference proteome</keyword>
<gene>
    <name evidence="1" type="ORF">DesyoDRAFT_2870</name>
</gene>
<dbReference type="STRING" id="768710.DesyoDRAFT_2870"/>
<dbReference type="HOGENOM" id="CLU_3152130_0_0_9"/>
<dbReference type="AlphaFoldDB" id="H5Y490"/>
<dbReference type="EMBL" id="CM001441">
    <property type="protein sequence ID" value="EHQ89918.1"/>
    <property type="molecule type" value="Genomic_DNA"/>
</dbReference>
<name>H5Y490_9FIRM</name>
<protein>
    <submittedName>
        <fullName evidence="1">Uncharacterized protein</fullName>
    </submittedName>
</protein>
<sequence length="48" mass="5822">MNRIGNKIITQKVYTEDNYIFRVLLKLSLVKHTVHYPLRKYEETREGL</sequence>
<organism evidence="1 2">
    <name type="scientific">Desulfosporosinus youngiae DSM 17734</name>
    <dbReference type="NCBI Taxonomy" id="768710"/>
    <lineage>
        <taxon>Bacteria</taxon>
        <taxon>Bacillati</taxon>
        <taxon>Bacillota</taxon>
        <taxon>Clostridia</taxon>
        <taxon>Eubacteriales</taxon>
        <taxon>Desulfitobacteriaceae</taxon>
        <taxon>Desulfosporosinus</taxon>
    </lineage>
</organism>
<evidence type="ECO:0000313" key="1">
    <source>
        <dbReference type="EMBL" id="EHQ89918.1"/>
    </source>
</evidence>